<dbReference type="SUPFAM" id="SSF82693">
    <property type="entry name" value="Multidrug efflux transporter AcrB pore domain, PN1, PN2, PC1 and PC2 subdomains"/>
    <property type="match status" value="2"/>
</dbReference>
<dbReference type="AlphaFoldDB" id="A0A1D8K7R3"/>
<feature type="transmembrane region" description="Helical" evidence="1">
    <location>
        <begin position="964"/>
        <end position="983"/>
    </location>
</feature>
<dbReference type="GO" id="GO:0005886">
    <property type="term" value="C:plasma membrane"/>
    <property type="evidence" value="ECO:0007669"/>
    <property type="project" value="TreeGrafter"/>
</dbReference>
<keyword evidence="1" id="KW-1133">Transmembrane helix</keyword>
<feature type="transmembrane region" description="Helical" evidence="1">
    <location>
        <begin position="532"/>
        <end position="556"/>
    </location>
</feature>
<evidence type="ECO:0000313" key="3">
    <source>
        <dbReference type="Proteomes" id="UP000095342"/>
    </source>
</evidence>
<feature type="transmembrane region" description="Helical" evidence="1">
    <location>
        <begin position="863"/>
        <end position="883"/>
    </location>
</feature>
<name>A0A1D8K7R3_9GAMM</name>
<dbReference type="InterPro" id="IPR027463">
    <property type="entry name" value="AcrB_DN_DC_subdom"/>
</dbReference>
<dbReference type="Gene3D" id="3.30.70.1430">
    <property type="entry name" value="Multidrug efflux transporter AcrB pore domain"/>
    <property type="match status" value="2"/>
</dbReference>
<dbReference type="SUPFAM" id="SSF82866">
    <property type="entry name" value="Multidrug efflux transporter AcrB transmembrane domain"/>
    <property type="match status" value="2"/>
</dbReference>
<feature type="transmembrane region" description="Helical" evidence="1">
    <location>
        <begin position="337"/>
        <end position="356"/>
    </location>
</feature>
<dbReference type="GO" id="GO:0042910">
    <property type="term" value="F:xenobiotic transmembrane transporter activity"/>
    <property type="evidence" value="ECO:0007669"/>
    <property type="project" value="TreeGrafter"/>
</dbReference>
<dbReference type="PANTHER" id="PTHR32063:SF4">
    <property type="entry name" value="SLR6043 PROTEIN"/>
    <property type="match status" value="1"/>
</dbReference>
<dbReference type="Gene3D" id="1.20.1640.10">
    <property type="entry name" value="Multidrug efflux transporter AcrB transmembrane domain"/>
    <property type="match status" value="2"/>
</dbReference>
<keyword evidence="1" id="KW-0812">Transmembrane</keyword>
<dbReference type="Gene3D" id="3.30.70.1440">
    <property type="entry name" value="Multidrug efflux transporter AcrB pore domain"/>
    <property type="match status" value="1"/>
</dbReference>
<dbReference type="PANTHER" id="PTHR32063">
    <property type="match status" value="1"/>
</dbReference>
<protein>
    <submittedName>
        <fullName evidence="2">Acriflavin resistance protein</fullName>
    </submittedName>
</protein>
<organism evidence="2 3">
    <name type="scientific">Acidihalobacter aeolianus</name>
    <dbReference type="NCBI Taxonomy" id="2792603"/>
    <lineage>
        <taxon>Bacteria</taxon>
        <taxon>Pseudomonadati</taxon>
        <taxon>Pseudomonadota</taxon>
        <taxon>Gammaproteobacteria</taxon>
        <taxon>Chromatiales</taxon>
        <taxon>Ectothiorhodospiraceae</taxon>
        <taxon>Acidihalobacter</taxon>
    </lineage>
</organism>
<reference evidence="2 3" key="1">
    <citation type="submission" date="2016-09" db="EMBL/GenBank/DDBJ databases">
        <title>Acidihalobacter prosperus V6 (DSM14174).</title>
        <authorList>
            <person name="Khaleque H.N."/>
            <person name="Ramsay J.P."/>
            <person name="Murphy R.J.T."/>
            <person name="Kaksonen A.H."/>
            <person name="Boxall N.J."/>
            <person name="Watkin E.L.J."/>
        </authorList>
    </citation>
    <scope>NUCLEOTIDE SEQUENCE [LARGE SCALE GENOMIC DNA]</scope>
    <source>
        <strain evidence="2 3">V6</strain>
    </source>
</reference>
<dbReference type="Gene3D" id="3.30.70.1320">
    <property type="entry name" value="Multidrug efflux transporter AcrB pore domain like"/>
    <property type="match status" value="1"/>
</dbReference>
<proteinExistence type="predicted"/>
<dbReference type="SUPFAM" id="SSF82714">
    <property type="entry name" value="Multidrug efflux transporter AcrB TolC docking domain, DN and DC subdomains"/>
    <property type="match status" value="2"/>
</dbReference>
<dbReference type="InterPro" id="IPR001036">
    <property type="entry name" value="Acrflvin-R"/>
</dbReference>
<dbReference type="EMBL" id="CP017448">
    <property type="protein sequence ID" value="AOV17004.1"/>
    <property type="molecule type" value="Genomic_DNA"/>
</dbReference>
<feature type="transmembrane region" description="Helical" evidence="1">
    <location>
        <begin position="363"/>
        <end position="384"/>
    </location>
</feature>
<dbReference type="RefSeq" id="WP_070072582.1">
    <property type="nucleotide sequence ID" value="NZ_CP017448.1"/>
</dbReference>
<sequence length="1031" mass="110462">MLKQLVTWSLHHRGVAITLAAILAIYGGFKLTHAQYSVFPEFAPPQVVIQTQAPGFSPRQVEKLVTTPIENVINGVIGIASMRSVSTAGISVIKVTFGQNTNVYLDRQFVAERLANVANQLPSGAETPTMTPLTSSTGKVLIFGLTSKTRSLMDVHTVAQWTVRRRLLAIKGVSDAVVFGGQVRQLQVQLHPVALEHYGLSIAQIAHATSLATGIRAAGFIDTPNQRIQIQAEGQATNPARLATAIVAMRHGVPVTLGDVATVTYAPAPPVGAASIDGHPGVQILVWAQYGTNTLVVTRRVDAALHALEPVLAKQHIKLWPDLFRPASFVHRAVGNLGSALTIGGVLVAIMLFLFLFNWRTALISLAAIPLSLLTATLLLQMFGYTLNTMTLGGLAIAIGLLVDDAVITVENIYRRLSENNAQSAPRSTLRVIRDATLEVRSAVVYATLAIAMVFVPVMTLPGVAGRLFAPLGYAYVLATLASLLVALTVTPVLCMFWLARGSIPSREPPLIRWIKPGYRYVLLRIDRHYRWVFAAVLLMVLLGASALPFFGARFIPQLKEGHYIIHMVMTAGTSLGQSLRMGKIVSAHLEALPFVESVTQHVGRAPESHDVLGTNTSEFDVALKPMGGPAIVTARQTIQNVVDAIPGATFAVKTFLSARIQETISGQRAPVVVHVFGLKLNQLGSMARQVAAILRTIPGATGVQMQSQPNSPSLVIRLEPSALARWGLHPVDVLDTLHTAYGGDVVGQIYTGDRIFDVTVSLPSSQRRDPSIIGNLLLRASDGVTVPLRDVAMIYATSGPKAILHEGGRRVITVTSGVAGRDIASFVRAAKAALDSKLELPHGAYLEFAGSAQEQKRATTRLLLTSLIAAVFIVLLLSLVLTSMRNLALILANIPFALIGGVLGIFVVFGGTLSMGGMVGFVTLFGITLRNGMMMIAHYEHLVYVEGERWNKALAIRGAQERLAPILMTTLVTAFGLLPLAVGRQAPGNAIDGPMAIVILSGLMTSAILNLLVLPSTVLRFGRFTHKSVD</sequence>
<dbReference type="PRINTS" id="PR00702">
    <property type="entry name" value="ACRIFLAVINRP"/>
</dbReference>
<feature type="transmembrane region" description="Helical" evidence="1">
    <location>
        <begin position="474"/>
        <end position="499"/>
    </location>
</feature>
<accession>A0A1D8K7R3</accession>
<dbReference type="Gene3D" id="3.30.2090.10">
    <property type="entry name" value="Multidrug efflux transporter AcrB TolC docking domain, DN and DC subdomains"/>
    <property type="match status" value="2"/>
</dbReference>
<dbReference type="KEGG" id="aaeo:BJI67_07975"/>
<feature type="transmembrane region" description="Helical" evidence="1">
    <location>
        <begin position="895"/>
        <end position="928"/>
    </location>
</feature>
<keyword evidence="3" id="KW-1185">Reference proteome</keyword>
<keyword evidence="1" id="KW-0472">Membrane</keyword>
<evidence type="ECO:0000313" key="2">
    <source>
        <dbReference type="EMBL" id="AOV17004.1"/>
    </source>
</evidence>
<dbReference type="Pfam" id="PF00873">
    <property type="entry name" value="ACR_tran"/>
    <property type="match status" value="1"/>
</dbReference>
<dbReference type="Proteomes" id="UP000095342">
    <property type="component" value="Chromosome"/>
</dbReference>
<gene>
    <name evidence="2" type="ORF">BJI67_07975</name>
</gene>
<evidence type="ECO:0000256" key="1">
    <source>
        <dbReference type="SAM" id="Phobius"/>
    </source>
</evidence>
<feature type="transmembrane region" description="Helical" evidence="1">
    <location>
        <begin position="443"/>
        <end position="462"/>
    </location>
</feature>
<feature type="transmembrane region" description="Helical" evidence="1">
    <location>
        <begin position="390"/>
        <end position="410"/>
    </location>
</feature>
<feature type="transmembrane region" description="Helical" evidence="1">
    <location>
        <begin position="995"/>
        <end position="1015"/>
    </location>
</feature>